<dbReference type="RefSeq" id="WP_249303328.1">
    <property type="nucleotide sequence ID" value="NZ_CP060634.1"/>
</dbReference>
<name>A0A7G9G587_9FIRM</name>
<dbReference type="AlphaFoldDB" id="A0A7G9G587"/>
<evidence type="ECO:0000313" key="2">
    <source>
        <dbReference type="Proteomes" id="UP000515823"/>
    </source>
</evidence>
<dbReference type="EMBL" id="CP060634">
    <property type="protein sequence ID" value="QNM05969.1"/>
    <property type="molecule type" value="Genomic_DNA"/>
</dbReference>
<reference evidence="1 2" key="1">
    <citation type="submission" date="2020-08" db="EMBL/GenBank/DDBJ databases">
        <authorList>
            <person name="Liu C."/>
            <person name="Sun Q."/>
        </authorList>
    </citation>
    <scope>NUCLEOTIDE SEQUENCE [LARGE SCALE GENOMIC DNA]</scope>
    <source>
        <strain evidence="1 2">NSJ-38</strain>
    </source>
</reference>
<protein>
    <submittedName>
        <fullName evidence="1">Uncharacterized protein</fullName>
    </submittedName>
</protein>
<dbReference type="InterPro" id="IPR045751">
    <property type="entry name" value="DUF6179"/>
</dbReference>
<dbReference type="KEGG" id="qdo:H9Q78_02025"/>
<accession>A0A7G9G587</accession>
<sequence length="278" mass="31740">MEYQMEELLPLAASLADKYTMGESSSVSYETAQMLMEAILYCIREFEMPDGERELSGQAVDAGTAWRIGYKRVVEKVFRAKAVYDDLLNRFKDYGCRNYSDTIRAGMPSFFLYYDARFKPQDHILTLDYPLVRDCGGICGADRIYRYLQNAAMESDFLSQFCESSVWGLLKREEERYQTPYMGNLCQLVLLNAMGRTASGRPGADLILDPVDYEAAREYFSEYSLEEIEEEGAVIVRQTAKAAGNDGMMDYFRPLCHDCAFQIQNGLENGSLFHVFVL</sequence>
<dbReference type="Proteomes" id="UP000515823">
    <property type="component" value="Chromosome"/>
</dbReference>
<proteinExistence type="predicted"/>
<dbReference type="Pfam" id="PF19677">
    <property type="entry name" value="DUF6179"/>
    <property type="match status" value="1"/>
</dbReference>
<evidence type="ECO:0000313" key="1">
    <source>
        <dbReference type="EMBL" id="QNM05969.1"/>
    </source>
</evidence>
<keyword evidence="2" id="KW-1185">Reference proteome</keyword>
<gene>
    <name evidence="1" type="ORF">H9Q78_02025</name>
</gene>
<organism evidence="1 2">
    <name type="scientific">Qiania dongpingensis</name>
    <dbReference type="NCBI Taxonomy" id="2763669"/>
    <lineage>
        <taxon>Bacteria</taxon>
        <taxon>Bacillati</taxon>
        <taxon>Bacillota</taxon>
        <taxon>Clostridia</taxon>
        <taxon>Lachnospirales</taxon>
        <taxon>Lachnospiraceae</taxon>
        <taxon>Qiania</taxon>
    </lineage>
</organism>